<dbReference type="Proteomes" id="UP000006054">
    <property type="component" value="Chromosome"/>
</dbReference>
<sequence precursor="true">MFLFFCVYFFSFTSVCGQSLSSYYDSTQTYKDKDLEKQSFYVQKLLLESQKQKNDTFLLKAYYLKATIFYEKGNNNSSFFYVDKAIDLSRKLNTNKSKETKIEVLRLKGFIYKNRIYNKDSALIYFQQALQESKQSNYKFGEIKNLEAISFLLMDKGKYVDATQLLLEARQIANKIKNKEAQSSIANNIGHTYLKMYMYEKALAFFNEANKYREDKTTASIIPLNIAQCYYRTGNYKNALVILDKNAPLAFKTSLNMTIEYYLEYTTLFLKIKEPKRALEKIKILDSLFIKAKPQAYRNLLLLKAKAYLQLKDTLTAHNYIKEVEKEIFPKSDDDFINRLTMHELFSYTYLFLKDYQKANYHLQKYISLYTKTYNKKLEQNIYESEVNQRMLLQEKENELEKIKYSTELEKEQQNKKYFLLGFIFLLIIFIVVIRAYWINKKSSIELQKTNHKLSESQAEVMQQNHILHEQAEELTRQSEELKCSHEEVVAMNDNLEEVVNQRNQEVMEKNQMLEEYAFINAHKLRAPVARLLGLMQIIEFSKNTDEIEFYLQLCNQEIKDLDRIVWAIKEAIEEKTPLDRWKLEKRTEVK</sequence>
<evidence type="ECO:0000313" key="4">
    <source>
        <dbReference type="EMBL" id="AFM03324.1"/>
    </source>
</evidence>
<evidence type="ECO:0000256" key="2">
    <source>
        <dbReference type="SAM" id="Coils"/>
    </source>
</evidence>
<feature type="coiled-coil region" evidence="2">
    <location>
        <begin position="465"/>
        <end position="516"/>
    </location>
</feature>
<keyword evidence="3" id="KW-0472">Membrane</keyword>
<dbReference type="InterPro" id="IPR011990">
    <property type="entry name" value="TPR-like_helical_dom_sf"/>
</dbReference>
<dbReference type="AlphaFoldDB" id="I4AH89"/>
<keyword evidence="3" id="KW-0812">Transmembrane</keyword>
<dbReference type="Gene3D" id="1.25.40.10">
    <property type="entry name" value="Tetratricopeptide repeat domain"/>
    <property type="match status" value="1"/>
</dbReference>
<dbReference type="eggNOG" id="COG0457">
    <property type="taxonomic scope" value="Bacteria"/>
</dbReference>
<dbReference type="PATRIC" id="fig|880071.3.peg.843"/>
<keyword evidence="1" id="KW-0802">TPR repeat</keyword>
<protein>
    <submittedName>
        <fullName evidence="4">Uncharacterized protein</fullName>
    </submittedName>
</protein>
<feature type="repeat" description="TPR" evidence="1">
    <location>
        <begin position="183"/>
        <end position="216"/>
    </location>
</feature>
<dbReference type="EMBL" id="CP003345">
    <property type="protein sequence ID" value="AFM03324.1"/>
    <property type="molecule type" value="Genomic_DNA"/>
</dbReference>
<dbReference type="InterPro" id="IPR036097">
    <property type="entry name" value="HisK_dim/P_sf"/>
</dbReference>
<dbReference type="KEGG" id="fli:Fleli_0867"/>
<dbReference type="HOGENOM" id="CLU_461352_0_0_10"/>
<keyword evidence="2" id="KW-0175">Coiled coil</keyword>
<evidence type="ECO:0000256" key="1">
    <source>
        <dbReference type="PROSITE-ProRule" id="PRU00339"/>
    </source>
</evidence>
<evidence type="ECO:0000313" key="5">
    <source>
        <dbReference type="Proteomes" id="UP000006054"/>
    </source>
</evidence>
<gene>
    <name evidence="4" type="ordered locus">Fleli_0867</name>
</gene>
<dbReference type="GO" id="GO:0000155">
    <property type="term" value="F:phosphorelay sensor kinase activity"/>
    <property type="evidence" value="ECO:0007669"/>
    <property type="project" value="InterPro"/>
</dbReference>
<name>I4AH89_BERLS</name>
<dbReference type="OrthoDB" id="982262at2"/>
<keyword evidence="3" id="KW-1133">Transmembrane helix</keyword>
<dbReference type="SUPFAM" id="SSF48452">
    <property type="entry name" value="TPR-like"/>
    <property type="match status" value="1"/>
</dbReference>
<dbReference type="SUPFAM" id="SSF47384">
    <property type="entry name" value="Homodimeric domain of signal transducing histidine kinase"/>
    <property type="match status" value="1"/>
</dbReference>
<dbReference type="SMART" id="SM00028">
    <property type="entry name" value="TPR"/>
    <property type="match status" value="3"/>
</dbReference>
<dbReference type="InterPro" id="IPR019734">
    <property type="entry name" value="TPR_rpt"/>
</dbReference>
<proteinExistence type="predicted"/>
<organism evidence="4 5">
    <name type="scientific">Bernardetia litoralis (strain ATCC 23117 / DSM 6794 / NBRC 15988 / NCIMB 1366 / Fx l1 / Sio-4)</name>
    <name type="common">Flexibacter litoralis</name>
    <dbReference type="NCBI Taxonomy" id="880071"/>
    <lineage>
        <taxon>Bacteria</taxon>
        <taxon>Pseudomonadati</taxon>
        <taxon>Bacteroidota</taxon>
        <taxon>Cytophagia</taxon>
        <taxon>Cytophagales</taxon>
        <taxon>Bernardetiaceae</taxon>
        <taxon>Bernardetia</taxon>
    </lineage>
</organism>
<evidence type="ECO:0000256" key="3">
    <source>
        <dbReference type="SAM" id="Phobius"/>
    </source>
</evidence>
<keyword evidence="5" id="KW-1185">Reference proteome</keyword>
<dbReference type="RefSeq" id="WP_014796782.1">
    <property type="nucleotide sequence ID" value="NC_018018.1"/>
</dbReference>
<feature type="transmembrane region" description="Helical" evidence="3">
    <location>
        <begin position="418"/>
        <end position="438"/>
    </location>
</feature>
<reference evidence="5" key="1">
    <citation type="submission" date="2012-06" db="EMBL/GenBank/DDBJ databases">
        <title>The complete genome of Flexibacter litoralis DSM 6794.</title>
        <authorList>
            <person name="Lucas S."/>
            <person name="Copeland A."/>
            <person name="Lapidus A."/>
            <person name="Glavina del Rio T."/>
            <person name="Dalin E."/>
            <person name="Tice H."/>
            <person name="Bruce D."/>
            <person name="Goodwin L."/>
            <person name="Pitluck S."/>
            <person name="Peters L."/>
            <person name="Ovchinnikova G."/>
            <person name="Lu M."/>
            <person name="Kyrpides N."/>
            <person name="Mavromatis K."/>
            <person name="Ivanova N."/>
            <person name="Brettin T."/>
            <person name="Detter J.C."/>
            <person name="Han C."/>
            <person name="Larimer F."/>
            <person name="Land M."/>
            <person name="Hauser L."/>
            <person name="Markowitz V."/>
            <person name="Cheng J.-F."/>
            <person name="Hugenholtz P."/>
            <person name="Woyke T."/>
            <person name="Wu D."/>
            <person name="Spring S."/>
            <person name="Lang E."/>
            <person name="Kopitz M."/>
            <person name="Brambilla E."/>
            <person name="Klenk H.-P."/>
            <person name="Eisen J.A."/>
        </authorList>
    </citation>
    <scope>NUCLEOTIDE SEQUENCE [LARGE SCALE GENOMIC DNA]</scope>
    <source>
        <strain evidence="5">ATCC 23117 / DSM 6794 / NBRC 15988 / NCIMB 1366 / Sio-4</strain>
    </source>
</reference>
<accession>I4AH89</accession>
<dbReference type="STRING" id="880071.Fleli_0867"/>
<dbReference type="PROSITE" id="PS50005">
    <property type="entry name" value="TPR"/>
    <property type="match status" value="1"/>
</dbReference>
<dbReference type="Pfam" id="PF13181">
    <property type="entry name" value="TPR_8"/>
    <property type="match status" value="2"/>
</dbReference>